<feature type="compositionally biased region" description="Polar residues" evidence="6">
    <location>
        <begin position="322"/>
        <end position="338"/>
    </location>
</feature>
<dbReference type="PANTHER" id="PTHR23511:SF5">
    <property type="entry name" value="MAJOR FACILITATOR-TYPE TRANSPORTER HXNZ-RELATED"/>
    <property type="match status" value="1"/>
</dbReference>
<evidence type="ECO:0000313" key="10">
    <source>
        <dbReference type="Proteomes" id="UP001150925"/>
    </source>
</evidence>
<feature type="transmembrane region" description="Helical" evidence="7">
    <location>
        <begin position="210"/>
        <end position="232"/>
    </location>
</feature>
<keyword evidence="5 7" id="KW-0472">Membrane</keyword>
<dbReference type="AlphaFoldDB" id="A0A9W8AUE7"/>
<evidence type="ECO:0000256" key="5">
    <source>
        <dbReference type="ARBA" id="ARBA00023136"/>
    </source>
</evidence>
<evidence type="ECO:0000256" key="1">
    <source>
        <dbReference type="ARBA" id="ARBA00004141"/>
    </source>
</evidence>
<feature type="region of interest" description="Disordered" evidence="6">
    <location>
        <begin position="320"/>
        <end position="341"/>
    </location>
</feature>
<keyword evidence="4 7" id="KW-1133">Transmembrane helix</keyword>
<protein>
    <recommendedName>
        <fullName evidence="8">Major facilitator superfamily (MFS) profile domain-containing protein</fullName>
    </recommendedName>
</protein>
<dbReference type="InterPro" id="IPR020846">
    <property type="entry name" value="MFS_dom"/>
</dbReference>
<keyword evidence="3 7" id="KW-0812">Transmembrane</keyword>
<organism evidence="9 10">
    <name type="scientific">Dispira parvispora</name>
    <dbReference type="NCBI Taxonomy" id="1520584"/>
    <lineage>
        <taxon>Eukaryota</taxon>
        <taxon>Fungi</taxon>
        <taxon>Fungi incertae sedis</taxon>
        <taxon>Zoopagomycota</taxon>
        <taxon>Kickxellomycotina</taxon>
        <taxon>Dimargaritomycetes</taxon>
        <taxon>Dimargaritales</taxon>
        <taxon>Dimargaritaceae</taxon>
        <taxon>Dispira</taxon>
    </lineage>
</organism>
<evidence type="ECO:0000256" key="7">
    <source>
        <dbReference type="SAM" id="Phobius"/>
    </source>
</evidence>
<gene>
    <name evidence="9" type="ORF">IWQ62_000573</name>
</gene>
<dbReference type="InterPro" id="IPR036259">
    <property type="entry name" value="MFS_trans_sf"/>
</dbReference>
<feature type="transmembrane region" description="Helical" evidence="7">
    <location>
        <begin position="551"/>
        <end position="570"/>
    </location>
</feature>
<dbReference type="CDD" id="cd17316">
    <property type="entry name" value="MFS_SV2_like"/>
    <property type="match status" value="1"/>
</dbReference>
<evidence type="ECO:0000259" key="8">
    <source>
        <dbReference type="PROSITE" id="PS50850"/>
    </source>
</evidence>
<feature type="compositionally biased region" description="Low complexity" evidence="6">
    <location>
        <begin position="14"/>
        <end position="31"/>
    </location>
</feature>
<sequence length="574" mass="62075">MTEPQRSPTLSEISDTAFPTAATPFAPDSPSRGTPDYRTSGSSSPGPVSSNSCETGHFTVSLPPLTPQQRLDHIISRIGFGKFQQRMLLLCGLGWLADNMWLQCVANILPRIQRHFSISDPVIGIMSSSIFTGMMLGALFWGFVLDTHGRRKAFRWTLSISSGFGLAAGFSQSFPVLCFFLFGLGFGVGGNMPVDGAVFLEFIPKEYRYLLTLLSVFFSAGAVVASGLALAVLPPFSCTLPECDVHQENNGWRYLLILMGLLNSGMLMARTVFFQSQESPKFLVNKERHRDAIVVLRNIVKYNGDNLQLSMQDLPGPAEGQPLNSYTADDEATSSSPRADSREGDIFIENCLLEEAEIAQKGEPGTHVVQRAFHRGLRMIQPLFTPAHRRVTILVWTIWALVALGYTMFNAFLPKILEGRDPAKDQSPSMISVYRQALVYALGSVPGPILGAYLVQTRLGSRGAMAGCTFGAALALGWFTLSRAGWTSTVASSTFSLLAGTMYAIIYSYTPEAFQTSSRGTACGIASALGRVAGVLAPLVAGVLWTLGPNWLLSLSITILVAAGMSMLGLPSVH</sequence>
<dbReference type="Proteomes" id="UP001150925">
    <property type="component" value="Unassembled WGS sequence"/>
</dbReference>
<feature type="transmembrane region" description="Helical" evidence="7">
    <location>
        <begin position="393"/>
        <end position="413"/>
    </location>
</feature>
<comment type="subcellular location">
    <subcellularLocation>
        <location evidence="1">Membrane</location>
        <topology evidence="1">Multi-pass membrane protein</topology>
    </subcellularLocation>
</comment>
<name>A0A9W8AUE7_9FUNG</name>
<dbReference type="PANTHER" id="PTHR23511">
    <property type="entry name" value="SYNAPTIC VESICLE GLYCOPROTEIN 2"/>
    <property type="match status" value="1"/>
</dbReference>
<evidence type="ECO:0000256" key="4">
    <source>
        <dbReference type="ARBA" id="ARBA00022989"/>
    </source>
</evidence>
<dbReference type="InterPro" id="IPR011701">
    <property type="entry name" value="MFS"/>
</dbReference>
<feature type="transmembrane region" description="Helical" evidence="7">
    <location>
        <begin position="462"/>
        <end position="481"/>
    </location>
</feature>
<feature type="transmembrane region" description="Helical" evidence="7">
    <location>
        <begin position="433"/>
        <end position="455"/>
    </location>
</feature>
<dbReference type="OrthoDB" id="3936150at2759"/>
<proteinExistence type="predicted"/>
<dbReference type="EMBL" id="JANBPY010000049">
    <property type="protein sequence ID" value="KAJ1969517.1"/>
    <property type="molecule type" value="Genomic_DNA"/>
</dbReference>
<feature type="transmembrane region" description="Helical" evidence="7">
    <location>
        <begin position="493"/>
        <end position="510"/>
    </location>
</feature>
<feature type="compositionally biased region" description="Polar residues" evidence="6">
    <location>
        <begin position="1"/>
        <end position="13"/>
    </location>
</feature>
<evidence type="ECO:0000256" key="2">
    <source>
        <dbReference type="ARBA" id="ARBA00022448"/>
    </source>
</evidence>
<feature type="transmembrane region" description="Helical" evidence="7">
    <location>
        <begin position="522"/>
        <end position="545"/>
    </location>
</feature>
<keyword evidence="10" id="KW-1185">Reference proteome</keyword>
<dbReference type="GO" id="GO:0016020">
    <property type="term" value="C:membrane"/>
    <property type="evidence" value="ECO:0007669"/>
    <property type="project" value="UniProtKB-SubCell"/>
</dbReference>
<comment type="caution">
    <text evidence="9">The sequence shown here is derived from an EMBL/GenBank/DDBJ whole genome shotgun (WGS) entry which is preliminary data.</text>
</comment>
<feature type="transmembrane region" description="Helical" evidence="7">
    <location>
        <begin position="121"/>
        <end position="144"/>
    </location>
</feature>
<dbReference type="Pfam" id="PF07690">
    <property type="entry name" value="MFS_1"/>
    <property type="match status" value="1"/>
</dbReference>
<feature type="domain" description="Major facilitator superfamily (MFS) profile" evidence="8">
    <location>
        <begin position="87"/>
        <end position="574"/>
    </location>
</feature>
<dbReference type="Gene3D" id="1.20.1250.20">
    <property type="entry name" value="MFS general substrate transporter like domains"/>
    <property type="match status" value="1"/>
</dbReference>
<evidence type="ECO:0000313" key="9">
    <source>
        <dbReference type="EMBL" id="KAJ1969517.1"/>
    </source>
</evidence>
<accession>A0A9W8AUE7</accession>
<feature type="region of interest" description="Disordered" evidence="6">
    <location>
        <begin position="1"/>
        <end position="54"/>
    </location>
</feature>
<dbReference type="GO" id="GO:0022857">
    <property type="term" value="F:transmembrane transporter activity"/>
    <property type="evidence" value="ECO:0007669"/>
    <property type="project" value="InterPro"/>
</dbReference>
<dbReference type="SUPFAM" id="SSF103473">
    <property type="entry name" value="MFS general substrate transporter"/>
    <property type="match status" value="1"/>
</dbReference>
<feature type="compositionally biased region" description="Low complexity" evidence="6">
    <location>
        <begin position="40"/>
        <end position="52"/>
    </location>
</feature>
<reference evidence="9" key="1">
    <citation type="submission" date="2022-07" db="EMBL/GenBank/DDBJ databases">
        <title>Phylogenomic reconstructions and comparative analyses of Kickxellomycotina fungi.</title>
        <authorList>
            <person name="Reynolds N.K."/>
            <person name="Stajich J.E."/>
            <person name="Barry K."/>
            <person name="Grigoriev I.V."/>
            <person name="Crous P."/>
            <person name="Smith M.E."/>
        </authorList>
    </citation>
    <scope>NUCLEOTIDE SEQUENCE</scope>
    <source>
        <strain evidence="9">RSA 1196</strain>
    </source>
</reference>
<evidence type="ECO:0000256" key="3">
    <source>
        <dbReference type="ARBA" id="ARBA00022692"/>
    </source>
</evidence>
<keyword evidence="2" id="KW-0813">Transport</keyword>
<feature type="transmembrane region" description="Helical" evidence="7">
    <location>
        <begin position="252"/>
        <end position="273"/>
    </location>
</feature>
<evidence type="ECO:0000256" key="6">
    <source>
        <dbReference type="SAM" id="MobiDB-lite"/>
    </source>
</evidence>
<dbReference type="PROSITE" id="PS50850">
    <property type="entry name" value="MFS"/>
    <property type="match status" value="1"/>
</dbReference>